<keyword evidence="6" id="KW-0328">Glycosyltransferase</keyword>
<feature type="transmembrane region" description="Helical" evidence="14">
    <location>
        <begin position="168"/>
        <end position="186"/>
    </location>
</feature>
<evidence type="ECO:0000259" key="16">
    <source>
        <dbReference type="Pfam" id="PF22627"/>
    </source>
</evidence>
<dbReference type="InterPro" id="IPR048307">
    <property type="entry name" value="STT3_N"/>
</dbReference>
<organism evidence="17">
    <name type="scientific">marine sediment metagenome</name>
    <dbReference type="NCBI Taxonomy" id="412755"/>
    <lineage>
        <taxon>unclassified sequences</taxon>
        <taxon>metagenomes</taxon>
        <taxon>ecological metagenomes</taxon>
    </lineage>
</organism>
<feature type="transmembrane region" description="Helical" evidence="14">
    <location>
        <begin position="113"/>
        <end position="132"/>
    </location>
</feature>
<feature type="transmembrane region" description="Helical" evidence="14">
    <location>
        <begin position="214"/>
        <end position="231"/>
    </location>
</feature>
<feature type="transmembrane region" description="Helical" evidence="14">
    <location>
        <begin position="141"/>
        <end position="162"/>
    </location>
</feature>
<dbReference type="InterPro" id="IPR054479">
    <property type="entry name" value="AglB-like_core"/>
</dbReference>
<gene>
    <name evidence="17" type="ORF">LCGC14_1020470</name>
</gene>
<reference evidence="17" key="1">
    <citation type="journal article" date="2015" name="Nature">
        <title>Complex archaea that bridge the gap between prokaryotes and eukaryotes.</title>
        <authorList>
            <person name="Spang A."/>
            <person name="Saw J.H."/>
            <person name="Jorgensen S.L."/>
            <person name="Zaremba-Niedzwiedzka K."/>
            <person name="Martijn J."/>
            <person name="Lind A.E."/>
            <person name="van Eijk R."/>
            <person name="Schleper C."/>
            <person name="Guy L."/>
            <person name="Ettema T.J."/>
        </authorList>
    </citation>
    <scope>NUCLEOTIDE SEQUENCE</scope>
</reference>
<name>A0A0F9NJ67_9ZZZZ</name>
<comment type="cofactor">
    <cofactor evidence="2">
        <name>Mg(2+)</name>
        <dbReference type="ChEBI" id="CHEBI:18420"/>
    </cofactor>
</comment>
<comment type="caution">
    <text evidence="17">The sequence shown here is derived from an EMBL/GenBank/DDBJ whole genome shotgun (WGS) entry which is preliminary data.</text>
</comment>
<accession>A0A0F9NJ67</accession>
<comment type="similarity">
    <text evidence="5">Belongs to the STT3 family.</text>
</comment>
<feature type="domain" description="AglB-like core" evidence="16">
    <location>
        <begin position="450"/>
        <end position="544"/>
    </location>
</feature>
<dbReference type="Pfam" id="PF02516">
    <property type="entry name" value="STT3"/>
    <property type="match status" value="1"/>
</dbReference>
<evidence type="ECO:0000256" key="6">
    <source>
        <dbReference type="ARBA" id="ARBA00022676"/>
    </source>
</evidence>
<dbReference type="PANTHER" id="PTHR13872:SF1">
    <property type="entry name" value="DOLICHYL-DIPHOSPHOOLIGOSACCHARIDE--PROTEIN GLYCOSYLTRANSFERASE SUBUNIT STT3B"/>
    <property type="match status" value="1"/>
</dbReference>
<sequence length="601" mass="68064">MGLGVGKRHQEKLKGPKFYRIEWVALLAVVVGTFLLRVVGQLDQVFVQGLVLFRGADSWYHMRLADNAVVNFPNPLVFDQLLSYPGGSELGFHPLLSWIIGGFGAAGFNYEVIGAYIPPVVGALLMIPIYLLGKELFSRRVGILACVIAVVLPGELFHRSLLGFTDHHILEVFFMFVSILFIVYAIRRENLRYAIAAGVSLGLFSLSWHGNLFLFFILIIWYIVQFFYNYYKGISVRFLSLSLTLAFTISILMLGPYLILKGASSVYLTIGIGIIFIPLGLYLLSCKVREREMFFLSSLGVILVGILGGVFFLPQIFHFGIDSLRAIYIGYDSPISEGAWTNFTVAFNAYGMPFFLAFGGLYLAIKRRTNLLIIIWSVIIIGATIGQRRWGYYLTVDVALLTSYFIFEVGKMVKPTVKWAVVSVVIVFSLLPSIRGTIELASINNNISYGWYNSLIWLRDNSPPQFDQDIYRGLNIREDPKYGVLTWWDYGHWVMRLAERAPTSNPATWGSHGAYRFFASQSVEEAEEWIEGLKIRYVIVDQQILEGKFPSLAQINNLEGDIFALRDNSMAFKLYYGQVEGYNLVSIEPGVKIFERENWEN</sequence>
<proteinExistence type="inferred from homology"/>
<keyword evidence="9" id="KW-0479">Metal-binding</keyword>
<dbReference type="GO" id="GO:0016020">
    <property type="term" value="C:membrane"/>
    <property type="evidence" value="ECO:0007669"/>
    <property type="project" value="InterPro"/>
</dbReference>
<dbReference type="GO" id="GO:0004576">
    <property type="term" value="F:oligosaccharyl transferase activity"/>
    <property type="evidence" value="ECO:0007669"/>
    <property type="project" value="InterPro"/>
</dbReference>
<keyword evidence="13" id="KW-0464">Manganese</keyword>
<evidence type="ECO:0000313" key="17">
    <source>
        <dbReference type="EMBL" id="KKN12047.1"/>
    </source>
</evidence>
<evidence type="ECO:0000256" key="7">
    <source>
        <dbReference type="ARBA" id="ARBA00022679"/>
    </source>
</evidence>
<evidence type="ECO:0000256" key="9">
    <source>
        <dbReference type="ARBA" id="ARBA00022723"/>
    </source>
</evidence>
<dbReference type="AlphaFoldDB" id="A0A0F9NJ67"/>
<feature type="transmembrane region" description="Helical" evidence="14">
    <location>
        <begin position="419"/>
        <end position="438"/>
    </location>
</feature>
<evidence type="ECO:0008006" key="18">
    <source>
        <dbReference type="Google" id="ProtNLM"/>
    </source>
</evidence>
<evidence type="ECO:0000256" key="12">
    <source>
        <dbReference type="ARBA" id="ARBA00023136"/>
    </source>
</evidence>
<keyword evidence="7" id="KW-0808">Transferase</keyword>
<feature type="transmembrane region" description="Helical" evidence="14">
    <location>
        <begin position="296"/>
        <end position="319"/>
    </location>
</feature>
<feature type="transmembrane region" description="Helical" evidence="14">
    <location>
        <begin position="265"/>
        <end position="284"/>
    </location>
</feature>
<comment type="subcellular location">
    <subcellularLocation>
        <location evidence="3">Endomembrane system</location>
        <topology evidence="3">Multi-pass membrane protein</topology>
    </subcellularLocation>
</comment>
<feature type="transmembrane region" description="Helical" evidence="14">
    <location>
        <begin position="369"/>
        <end position="385"/>
    </location>
</feature>
<keyword evidence="10" id="KW-0460">Magnesium</keyword>
<evidence type="ECO:0000256" key="3">
    <source>
        <dbReference type="ARBA" id="ARBA00004127"/>
    </source>
</evidence>
<dbReference type="Pfam" id="PF22627">
    <property type="entry name" value="AglB_core-like"/>
    <property type="match status" value="1"/>
</dbReference>
<keyword evidence="12 14" id="KW-0472">Membrane</keyword>
<evidence type="ECO:0000256" key="14">
    <source>
        <dbReference type="SAM" id="Phobius"/>
    </source>
</evidence>
<dbReference type="EMBL" id="LAZR01004074">
    <property type="protein sequence ID" value="KKN12047.1"/>
    <property type="molecule type" value="Genomic_DNA"/>
</dbReference>
<feature type="transmembrane region" description="Helical" evidence="14">
    <location>
        <begin position="191"/>
        <end position="208"/>
    </location>
</feature>
<keyword evidence="8 14" id="KW-0812">Transmembrane</keyword>
<comment type="cofactor">
    <cofactor evidence="1">
        <name>Mn(2+)</name>
        <dbReference type="ChEBI" id="CHEBI:29035"/>
    </cofactor>
</comment>
<evidence type="ECO:0000256" key="13">
    <source>
        <dbReference type="ARBA" id="ARBA00023211"/>
    </source>
</evidence>
<evidence type="ECO:0000256" key="2">
    <source>
        <dbReference type="ARBA" id="ARBA00001946"/>
    </source>
</evidence>
<comment type="pathway">
    <text evidence="4">Protein modification; protein glycosylation.</text>
</comment>
<feature type="transmembrane region" description="Helical" evidence="14">
    <location>
        <begin position="238"/>
        <end position="259"/>
    </location>
</feature>
<dbReference type="GO" id="GO:0012505">
    <property type="term" value="C:endomembrane system"/>
    <property type="evidence" value="ECO:0007669"/>
    <property type="project" value="UniProtKB-SubCell"/>
</dbReference>
<feature type="domain" description="Oligosaccharyl transferase STT3 N-terminal" evidence="15">
    <location>
        <begin position="30"/>
        <end position="284"/>
    </location>
</feature>
<protein>
    <recommendedName>
        <fullName evidence="18">Dolichyl-phosphooligosaccharide-protein glycotransferase</fullName>
    </recommendedName>
</protein>
<feature type="transmembrane region" description="Helical" evidence="14">
    <location>
        <begin position="21"/>
        <end position="40"/>
    </location>
</feature>
<evidence type="ECO:0000256" key="5">
    <source>
        <dbReference type="ARBA" id="ARBA00010810"/>
    </source>
</evidence>
<dbReference type="InterPro" id="IPR003674">
    <property type="entry name" value="Oligo_trans_STT3"/>
</dbReference>
<feature type="transmembrane region" description="Helical" evidence="14">
    <location>
        <begin position="339"/>
        <end position="362"/>
    </location>
</feature>
<keyword evidence="11 14" id="KW-1133">Transmembrane helix</keyword>
<evidence type="ECO:0000259" key="15">
    <source>
        <dbReference type="Pfam" id="PF02516"/>
    </source>
</evidence>
<evidence type="ECO:0000256" key="10">
    <source>
        <dbReference type="ARBA" id="ARBA00022842"/>
    </source>
</evidence>
<evidence type="ECO:0000256" key="11">
    <source>
        <dbReference type="ARBA" id="ARBA00022989"/>
    </source>
</evidence>
<dbReference type="Gene3D" id="3.40.50.12610">
    <property type="match status" value="1"/>
</dbReference>
<dbReference type="UniPathway" id="UPA00378"/>
<evidence type="ECO:0000256" key="8">
    <source>
        <dbReference type="ARBA" id="ARBA00022692"/>
    </source>
</evidence>
<evidence type="ECO:0000256" key="1">
    <source>
        <dbReference type="ARBA" id="ARBA00001936"/>
    </source>
</evidence>
<dbReference type="PANTHER" id="PTHR13872">
    <property type="entry name" value="DOLICHYL-DIPHOSPHOOLIGOSACCHARIDE--PROTEIN GLYCOSYLTRANSFERASE SUBUNIT"/>
    <property type="match status" value="1"/>
</dbReference>
<evidence type="ECO:0000256" key="4">
    <source>
        <dbReference type="ARBA" id="ARBA00004922"/>
    </source>
</evidence>
<dbReference type="GO" id="GO:0046872">
    <property type="term" value="F:metal ion binding"/>
    <property type="evidence" value="ECO:0007669"/>
    <property type="project" value="UniProtKB-KW"/>
</dbReference>
<feature type="transmembrane region" description="Helical" evidence="14">
    <location>
        <begin position="391"/>
        <end position="407"/>
    </location>
</feature>